<name>A0A6M8UB49_9GAMM</name>
<organism evidence="6 7">
    <name type="scientific">Paramixta manurensis</name>
    <dbReference type="NCBI Taxonomy" id="2740817"/>
    <lineage>
        <taxon>Bacteria</taxon>
        <taxon>Pseudomonadati</taxon>
        <taxon>Pseudomonadota</taxon>
        <taxon>Gammaproteobacteria</taxon>
        <taxon>Enterobacterales</taxon>
        <taxon>Erwiniaceae</taxon>
        <taxon>Paramixta</taxon>
    </lineage>
</organism>
<dbReference type="EMBL" id="CP054212">
    <property type="protein sequence ID" value="QKJ85647.1"/>
    <property type="molecule type" value="Genomic_DNA"/>
</dbReference>
<sequence>MDDMALIHALAGQLTRAAQENDWNQLRKVDRAVAQLLSALTLSEVTAEKRAALDQLRQVHQSVYAVCKQRSEALKQKMQQHQRQRSGLQAYALFSLQEDV</sequence>
<gene>
    <name evidence="6" type="ORF">PMPD1_0675</name>
</gene>
<proteinExistence type="predicted"/>
<keyword evidence="3" id="KW-1005">Bacterial flagellum biogenesis</keyword>
<keyword evidence="4" id="KW-0143">Chaperone</keyword>
<protein>
    <recommendedName>
        <fullName evidence="5">Flagellar protein FliT</fullName>
    </recommendedName>
</protein>
<dbReference type="InterPro" id="IPR008622">
    <property type="entry name" value="FliT"/>
</dbReference>
<accession>A0A6M8UB49</accession>
<evidence type="ECO:0000313" key="6">
    <source>
        <dbReference type="EMBL" id="QKJ85647.1"/>
    </source>
</evidence>
<dbReference type="Pfam" id="PF05400">
    <property type="entry name" value="FliT"/>
    <property type="match status" value="1"/>
</dbReference>
<keyword evidence="7" id="KW-1185">Reference proteome</keyword>
<dbReference type="RefSeq" id="WP_173632716.1">
    <property type="nucleotide sequence ID" value="NZ_CP054212.1"/>
</dbReference>
<reference evidence="6 7" key="1">
    <citation type="submission" date="2020-06" db="EMBL/GenBank/DDBJ databases">
        <title>Genome sequence of Paramixta manurensis strain PD-1.</title>
        <authorList>
            <person name="Lee C.W."/>
            <person name="Kim J."/>
        </authorList>
    </citation>
    <scope>NUCLEOTIDE SEQUENCE [LARGE SCALE GENOMIC DNA]</scope>
    <source>
        <strain evidence="6 7">PD-1</strain>
    </source>
</reference>
<dbReference type="KEGG" id="pmak:PMPD1_0675"/>
<dbReference type="Proteomes" id="UP000505325">
    <property type="component" value="Chromosome"/>
</dbReference>
<evidence type="ECO:0000256" key="5">
    <source>
        <dbReference type="ARBA" id="ARBA00093797"/>
    </source>
</evidence>
<evidence type="ECO:0000256" key="1">
    <source>
        <dbReference type="ARBA" id="ARBA00004514"/>
    </source>
</evidence>
<evidence type="ECO:0000256" key="2">
    <source>
        <dbReference type="ARBA" id="ARBA00022490"/>
    </source>
</evidence>
<evidence type="ECO:0000256" key="3">
    <source>
        <dbReference type="ARBA" id="ARBA00022795"/>
    </source>
</evidence>
<keyword evidence="2" id="KW-0963">Cytoplasm</keyword>
<dbReference type="Gene3D" id="1.20.58.380">
    <property type="entry name" value="Flagellar protein flit"/>
    <property type="match status" value="1"/>
</dbReference>
<evidence type="ECO:0000313" key="7">
    <source>
        <dbReference type="Proteomes" id="UP000505325"/>
    </source>
</evidence>
<evidence type="ECO:0000256" key="4">
    <source>
        <dbReference type="ARBA" id="ARBA00023186"/>
    </source>
</evidence>
<comment type="subcellular location">
    <subcellularLocation>
        <location evidence="1">Cytoplasm</location>
        <location evidence="1">Cytosol</location>
    </subcellularLocation>
</comment>
<dbReference type="AlphaFoldDB" id="A0A6M8UB49"/>